<protein>
    <submittedName>
        <fullName evidence="2">Serine/threonine-protein kinase CTR1</fullName>
    </submittedName>
</protein>
<evidence type="ECO:0000256" key="1">
    <source>
        <dbReference type="SAM" id="MobiDB-lite"/>
    </source>
</evidence>
<reference evidence="2 3" key="1">
    <citation type="journal article" date="2018" name="Mol. Plant">
        <title>The genome of Artemisia annua provides insight into the evolution of Asteraceae family and artemisinin biosynthesis.</title>
        <authorList>
            <person name="Shen Q."/>
            <person name="Zhang L."/>
            <person name="Liao Z."/>
            <person name="Wang S."/>
            <person name="Yan T."/>
            <person name="Shi P."/>
            <person name="Liu M."/>
            <person name="Fu X."/>
            <person name="Pan Q."/>
            <person name="Wang Y."/>
            <person name="Lv Z."/>
            <person name="Lu X."/>
            <person name="Zhang F."/>
            <person name="Jiang W."/>
            <person name="Ma Y."/>
            <person name="Chen M."/>
            <person name="Hao X."/>
            <person name="Li L."/>
            <person name="Tang Y."/>
            <person name="Lv G."/>
            <person name="Zhou Y."/>
            <person name="Sun X."/>
            <person name="Brodelius P.E."/>
            <person name="Rose J.K.C."/>
            <person name="Tang K."/>
        </authorList>
    </citation>
    <scope>NUCLEOTIDE SEQUENCE [LARGE SCALE GENOMIC DNA]</scope>
    <source>
        <strain evidence="3">cv. Huhao1</strain>
        <tissue evidence="2">Leaf</tissue>
    </source>
</reference>
<accession>A0A2U1L997</accession>
<dbReference type="STRING" id="35608.A0A2U1L997"/>
<organism evidence="2 3">
    <name type="scientific">Artemisia annua</name>
    <name type="common">Sweet wormwood</name>
    <dbReference type="NCBI Taxonomy" id="35608"/>
    <lineage>
        <taxon>Eukaryota</taxon>
        <taxon>Viridiplantae</taxon>
        <taxon>Streptophyta</taxon>
        <taxon>Embryophyta</taxon>
        <taxon>Tracheophyta</taxon>
        <taxon>Spermatophyta</taxon>
        <taxon>Magnoliopsida</taxon>
        <taxon>eudicotyledons</taxon>
        <taxon>Gunneridae</taxon>
        <taxon>Pentapetalae</taxon>
        <taxon>asterids</taxon>
        <taxon>campanulids</taxon>
        <taxon>Asterales</taxon>
        <taxon>Asteraceae</taxon>
        <taxon>Asteroideae</taxon>
        <taxon>Anthemideae</taxon>
        <taxon>Artemisiinae</taxon>
        <taxon>Artemisia</taxon>
    </lineage>
</organism>
<dbReference type="Proteomes" id="UP000245207">
    <property type="component" value="Unassembled WGS sequence"/>
</dbReference>
<keyword evidence="3" id="KW-1185">Reference proteome</keyword>
<feature type="region of interest" description="Disordered" evidence="1">
    <location>
        <begin position="67"/>
        <end position="88"/>
    </location>
</feature>
<keyword evidence="2" id="KW-0808">Transferase</keyword>
<dbReference type="EMBL" id="PKPP01010685">
    <property type="protein sequence ID" value="PWA45590.1"/>
    <property type="molecule type" value="Genomic_DNA"/>
</dbReference>
<sequence>MFTFFCVVASLNEPTLGDMTASHRHQLSHIGHPVVPVNVPPQHSNRTHATHAGMTDFHTQKISENEQRVPPINGPPQQPSTTNGTVSPQVAHNFSVPSYLSKDRGKRPVDDQLENMVDQNMPLKRRRRHLPIRSQPSADVGITGSIFPCIAYYIFQASYILLLITSTFAIVGISDVGISQIPPANTTHSQGFSDNRLIDLPPLMFGPQSSRAAALDYFGIFCRVCSALFSRHLHGQHASPAATCVSEVQMPANSTSIISCLERRSVVYAVTDTVIPFVLHSALTASAMEDCHLIALQVVGGVAFQNRKGAITSKTSPILASLMESCWADDPVEHPSFTSIMSTLKKLLKFFHGKDGISPMSDKDYEKDKS</sequence>
<dbReference type="GO" id="GO:0016301">
    <property type="term" value="F:kinase activity"/>
    <property type="evidence" value="ECO:0007669"/>
    <property type="project" value="UniProtKB-KW"/>
</dbReference>
<dbReference type="AlphaFoldDB" id="A0A2U1L997"/>
<evidence type="ECO:0000313" key="2">
    <source>
        <dbReference type="EMBL" id="PWA45590.1"/>
    </source>
</evidence>
<gene>
    <name evidence="2" type="ORF">CTI12_AA516320</name>
</gene>
<comment type="caution">
    <text evidence="2">The sequence shown here is derived from an EMBL/GenBank/DDBJ whole genome shotgun (WGS) entry which is preliminary data.</text>
</comment>
<name>A0A2U1L997_ARTAN</name>
<keyword evidence="2" id="KW-0418">Kinase</keyword>
<proteinExistence type="predicted"/>
<feature type="compositionally biased region" description="Polar residues" evidence="1">
    <location>
        <begin position="79"/>
        <end position="88"/>
    </location>
</feature>
<evidence type="ECO:0000313" key="3">
    <source>
        <dbReference type="Proteomes" id="UP000245207"/>
    </source>
</evidence>